<protein>
    <recommendedName>
        <fullName evidence="7">Small ribosomal subunit protein uS11m</fullName>
    </recommendedName>
</protein>
<dbReference type="InterPro" id="IPR001971">
    <property type="entry name" value="Ribosomal_uS11"/>
</dbReference>
<evidence type="ECO:0000313" key="8">
    <source>
        <dbReference type="EMBL" id="KHE82977.1"/>
    </source>
</evidence>
<comment type="similarity">
    <text evidence="2">Belongs to the universal ribosomal protein uS11 family.</text>
</comment>
<sequence length="376" mass="42089">MAGQIDPIRAELVGWTPRVPRNLLASLPPLGRKTAPKLPQNISFSPPLSAHPCYQCQEKCLPHRRPVSWSPLILQRCRLRCLPRGHPLKISRTFELPVGERDGSHPLTAFARAPRTTEPRSLHYLYDSLPPTPALCAQLLFHQLIQGHFSFVVHPTVATAPRSIWPAKMSRFSTGRLLAQNLFQAFNKPVFPSATPVWTRAFSQTAARRDADSESSAKLMESLTRGIVGMAADPTDLTGDKLATNIGLRDTEDEPYHFHIYSHKHNTHITVTKPNRDALISLSCGNLGFKKSNRKHYDSAYQLGAYVVDKMHQMNLHNKIKKMEVVLRGFGPGREAVIKVLLGNEGRMLRSSIVRVSDATRLKFGGTRSKKPRRLG</sequence>
<dbReference type="SUPFAM" id="SSF53137">
    <property type="entry name" value="Translational machinery components"/>
    <property type="match status" value="1"/>
</dbReference>
<dbReference type="InterPro" id="IPR036967">
    <property type="entry name" value="Ribosomal_uS11_sf"/>
</dbReference>
<organism evidence="8">
    <name type="scientific">Neurospora crassa</name>
    <dbReference type="NCBI Taxonomy" id="5141"/>
    <lineage>
        <taxon>Eukaryota</taxon>
        <taxon>Fungi</taxon>
        <taxon>Dikarya</taxon>
        <taxon>Ascomycota</taxon>
        <taxon>Pezizomycotina</taxon>
        <taxon>Sordariomycetes</taxon>
        <taxon>Sordariomycetidae</taxon>
        <taxon>Sordariales</taxon>
        <taxon>Sordariaceae</taxon>
        <taxon>Neurospora</taxon>
    </lineage>
</organism>
<keyword evidence="3" id="KW-0689">Ribosomal protein</keyword>
<keyword evidence="4" id="KW-0496">Mitochondrion</keyword>
<dbReference type="Pfam" id="PF00411">
    <property type="entry name" value="Ribosomal_S11"/>
    <property type="match status" value="1"/>
</dbReference>
<dbReference type="PANTHER" id="PTHR11759">
    <property type="entry name" value="40S RIBOSOMAL PROTEIN S14/30S RIBOSOMAL PROTEIN S11"/>
    <property type="match status" value="1"/>
</dbReference>
<dbReference type="SMR" id="A0ABF7PJ78"/>
<dbReference type="Gene3D" id="3.30.420.80">
    <property type="entry name" value="Ribosomal protein S11"/>
    <property type="match status" value="1"/>
</dbReference>
<evidence type="ECO:0000256" key="7">
    <source>
        <dbReference type="ARBA" id="ARBA00070326"/>
    </source>
</evidence>
<dbReference type="FunFam" id="3.30.420.80:FF:000011">
    <property type="entry name" value="37S ribosomal protein S18, mitochondrial"/>
    <property type="match status" value="1"/>
</dbReference>
<comment type="function">
    <text evidence="6">Component of the mitochondrial ribosome (mitoribosome), a dedicated translation machinery responsible for the synthesis of mitochondrial genome-encoded proteins, including at least some of the essential transmembrane subunits of the mitochondrial respiratory chain. The mitoribosomes are attached to the mitochondrial inner membrane and translation products are cotranslationally integrated into the membrane.</text>
</comment>
<dbReference type="AlphaFoldDB" id="A0ABF7PJ78"/>
<name>A0ABF7PJ78_NEUCS</name>
<comment type="subcellular location">
    <subcellularLocation>
        <location evidence="1">Mitochondrion</location>
    </subcellularLocation>
</comment>
<gene>
    <name evidence="8" type="ORF">GE21DRAFT_1290</name>
</gene>
<evidence type="ECO:0000256" key="1">
    <source>
        <dbReference type="ARBA" id="ARBA00004173"/>
    </source>
</evidence>
<reference evidence="8" key="1">
    <citation type="submission" date="2014-11" db="EMBL/GenBank/DDBJ databases">
        <title>Draft genome sequence of Neurospora crassa strain FGSC 73.</title>
        <authorList>
            <consortium name="DOE Joint Genome Institute"/>
            <person name="Baker S.E."/>
            <person name="Grigoriev I."/>
            <person name="Haridas S."/>
            <person name="LaButti K."/>
            <person name="McCluskey K."/>
        </authorList>
    </citation>
    <scope>NUCLEOTIDE SEQUENCE</scope>
    <source>
        <strain evidence="8">73</strain>
    </source>
</reference>
<keyword evidence="5" id="KW-0687">Ribonucleoprotein</keyword>
<evidence type="ECO:0000256" key="3">
    <source>
        <dbReference type="ARBA" id="ARBA00022980"/>
    </source>
</evidence>
<evidence type="ECO:0000256" key="5">
    <source>
        <dbReference type="ARBA" id="ARBA00023274"/>
    </source>
</evidence>
<dbReference type="EMBL" id="KN389697">
    <property type="protein sequence ID" value="KHE82977.1"/>
    <property type="molecule type" value="Genomic_DNA"/>
</dbReference>
<evidence type="ECO:0000256" key="2">
    <source>
        <dbReference type="ARBA" id="ARBA00006194"/>
    </source>
</evidence>
<proteinExistence type="inferred from homology"/>
<dbReference type="GO" id="GO:0005739">
    <property type="term" value="C:mitochondrion"/>
    <property type="evidence" value="ECO:0007669"/>
    <property type="project" value="UniProtKB-SubCell"/>
</dbReference>
<dbReference type="HAMAP" id="MF_01310">
    <property type="entry name" value="Ribosomal_uS11"/>
    <property type="match status" value="1"/>
</dbReference>
<dbReference type="GO" id="GO:0005840">
    <property type="term" value="C:ribosome"/>
    <property type="evidence" value="ECO:0007669"/>
    <property type="project" value="UniProtKB-KW"/>
</dbReference>
<dbReference type="GO" id="GO:1990904">
    <property type="term" value="C:ribonucleoprotein complex"/>
    <property type="evidence" value="ECO:0007669"/>
    <property type="project" value="UniProtKB-KW"/>
</dbReference>
<evidence type="ECO:0000256" key="4">
    <source>
        <dbReference type="ARBA" id="ARBA00023128"/>
    </source>
</evidence>
<evidence type="ECO:0000256" key="6">
    <source>
        <dbReference type="ARBA" id="ARBA00037226"/>
    </source>
</evidence>
<accession>A0ABF7PJ78</accession>